<dbReference type="InterPro" id="IPR050249">
    <property type="entry name" value="Pseudomonas-type_ThrB"/>
</dbReference>
<dbReference type="RefSeq" id="WP_198321724.1">
    <property type="nucleotide sequence ID" value="NZ_CP104311.1"/>
</dbReference>
<dbReference type="PANTHER" id="PTHR21064:SF5">
    <property type="entry name" value="SLR1880 PROTEIN"/>
    <property type="match status" value="1"/>
</dbReference>
<feature type="domain" description="Aminoglycoside phosphotransferase" evidence="1">
    <location>
        <begin position="21"/>
        <end position="258"/>
    </location>
</feature>
<dbReference type="EMBL" id="CP104311">
    <property type="protein sequence ID" value="WWF00734.1"/>
    <property type="molecule type" value="Genomic_DNA"/>
</dbReference>
<dbReference type="Gene3D" id="3.90.1200.10">
    <property type="match status" value="1"/>
</dbReference>
<organism evidence="2 3">
    <name type="scientific">Methylococcus capsulatus</name>
    <dbReference type="NCBI Taxonomy" id="414"/>
    <lineage>
        <taxon>Bacteria</taxon>
        <taxon>Pseudomonadati</taxon>
        <taxon>Pseudomonadota</taxon>
        <taxon>Gammaproteobacteria</taxon>
        <taxon>Methylococcales</taxon>
        <taxon>Methylococcaceae</taxon>
        <taxon>Methylococcus</taxon>
    </lineage>
</organism>
<dbReference type="InterPro" id="IPR002575">
    <property type="entry name" value="Aminoglycoside_PTrfase"/>
</dbReference>
<evidence type="ECO:0000259" key="1">
    <source>
        <dbReference type="Pfam" id="PF01636"/>
    </source>
</evidence>
<protein>
    <submittedName>
        <fullName evidence="2">Aminoglycoside phosphotransferase family protein</fullName>
    </submittedName>
</protein>
<dbReference type="SUPFAM" id="SSF56112">
    <property type="entry name" value="Protein kinase-like (PK-like)"/>
    <property type="match status" value="1"/>
</dbReference>
<dbReference type="Pfam" id="PF01636">
    <property type="entry name" value="APH"/>
    <property type="match status" value="1"/>
</dbReference>
<proteinExistence type="predicted"/>
<name>A0ABZ2F0Z5_METCP</name>
<dbReference type="PANTHER" id="PTHR21064">
    <property type="entry name" value="AMINOGLYCOSIDE PHOSPHOTRANSFERASE DOMAIN-CONTAINING PROTEIN-RELATED"/>
    <property type="match status" value="1"/>
</dbReference>
<reference evidence="2 3" key="1">
    <citation type="submission" date="2022-09" db="EMBL/GenBank/DDBJ databases">
        <authorList>
            <person name="Giprobiosintez L."/>
        </authorList>
    </citation>
    <scope>NUCLEOTIDE SEQUENCE [LARGE SCALE GENOMIC DNA]</scope>
    <source>
        <strain evidence="3">VKPM-B-12549 (GBS-15)</strain>
    </source>
</reference>
<evidence type="ECO:0000313" key="2">
    <source>
        <dbReference type="EMBL" id="WWF00734.1"/>
    </source>
</evidence>
<sequence>MSAAPESVAARFLPANEGCRLEPLGEGLINQTWLVSPAASPRFVLQRLNARVFAHPGRIAANLRRIQQRVRQGHTGLAEHWPDLIAPREGGDAFVDAEGGHWRALRYIEGSRVLERLATERQALEVGRVLGAFHAALGEIDYTELEDTLPDFHIAPAYLAQLDAVRRSAEPGNPAVRQFLDFVDARRDFVPVLERAKAAGRLRPRVIHGDPKLANILFDRQGERALALIDLDTVKPGLVHYDIGDCLRSCCNRSGESPQLPGATRFDLALCEAILKGYLQAAGDMLTAEDREHFYDAIRLIPLELGIRFLADHLAGDVYFRTESRGQNLHRARVQFKLVECIEADEAAIRRIVAASSPSMETAEG</sequence>
<evidence type="ECO:0000313" key="3">
    <source>
        <dbReference type="Proteomes" id="UP001359308"/>
    </source>
</evidence>
<dbReference type="InterPro" id="IPR011009">
    <property type="entry name" value="Kinase-like_dom_sf"/>
</dbReference>
<accession>A0ABZ2F0Z5</accession>
<keyword evidence="3" id="KW-1185">Reference proteome</keyword>
<dbReference type="Proteomes" id="UP001359308">
    <property type="component" value="Chromosome"/>
</dbReference>
<gene>
    <name evidence="2" type="ORF">N4J17_09590</name>
</gene>